<proteinExistence type="predicted"/>
<dbReference type="AlphaFoldDB" id="A0A7J5C0K7"/>
<dbReference type="InterPro" id="IPR037151">
    <property type="entry name" value="AlkB-like_sf"/>
</dbReference>
<evidence type="ECO:0000256" key="5">
    <source>
        <dbReference type="PIRSR" id="PIRSR604574-2"/>
    </source>
</evidence>
<accession>A0A7J5C0K7</accession>
<dbReference type="InterPro" id="IPR004574">
    <property type="entry name" value="Alkb"/>
</dbReference>
<dbReference type="InterPro" id="IPR005123">
    <property type="entry name" value="Oxoglu/Fe-dep_dioxygenase_dom"/>
</dbReference>
<keyword evidence="3" id="KW-0560">Oxidoreductase</keyword>
<evidence type="ECO:0000259" key="6">
    <source>
        <dbReference type="PROSITE" id="PS51471"/>
    </source>
</evidence>
<dbReference type="GO" id="GO:0035516">
    <property type="term" value="F:broad specificity oxidative DNA demethylase activity"/>
    <property type="evidence" value="ECO:0007669"/>
    <property type="project" value="TreeGrafter"/>
</dbReference>
<keyword evidence="4 5" id="KW-0408">Iron</keyword>
<organism evidence="7 8">
    <name type="scientific">Pseudoclavibacter chungangensis</name>
    <dbReference type="NCBI Taxonomy" id="587635"/>
    <lineage>
        <taxon>Bacteria</taxon>
        <taxon>Bacillati</taxon>
        <taxon>Actinomycetota</taxon>
        <taxon>Actinomycetes</taxon>
        <taxon>Micrococcales</taxon>
        <taxon>Microbacteriaceae</taxon>
        <taxon>Pseudoclavibacter</taxon>
    </lineage>
</organism>
<dbReference type="SUPFAM" id="SSF51197">
    <property type="entry name" value="Clavaminate synthase-like"/>
    <property type="match status" value="1"/>
</dbReference>
<keyword evidence="1 5" id="KW-0479">Metal-binding</keyword>
<dbReference type="EMBL" id="WBJZ01000003">
    <property type="protein sequence ID" value="KAB1660266.1"/>
    <property type="molecule type" value="Genomic_DNA"/>
</dbReference>
<dbReference type="RefSeq" id="WP_158039366.1">
    <property type="nucleotide sequence ID" value="NZ_JACCFV010000001.1"/>
</dbReference>
<feature type="domain" description="Fe2OG dioxygenase" evidence="6">
    <location>
        <begin position="116"/>
        <end position="219"/>
    </location>
</feature>
<evidence type="ECO:0000313" key="8">
    <source>
        <dbReference type="Proteomes" id="UP000467240"/>
    </source>
</evidence>
<comment type="caution">
    <text evidence="7">The sequence shown here is derived from an EMBL/GenBank/DDBJ whole genome shotgun (WGS) entry which is preliminary data.</text>
</comment>
<feature type="binding site" evidence="5">
    <location>
        <position position="136"/>
    </location>
    <ligand>
        <name>Fe cation</name>
        <dbReference type="ChEBI" id="CHEBI:24875"/>
        <note>catalytic</note>
    </ligand>
</feature>
<dbReference type="InterPro" id="IPR027450">
    <property type="entry name" value="AlkB-like"/>
</dbReference>
<dbReference type="GO" id="GO:0005737">
    <property type="term" value="C:cytoplasm"/>
    <property type="evidence" value="ECO:0007669"/>
    <property type="project" value="TreeGrafter"/>
</dbReference>
<feature type="binding site" evidence="5">
    <location>
        <position position="134"/>
    </location>
    <ligand>
        <name>Fe cation</name>
        <dbReference type="ChEBI" id="CHEBI:24875"/>
        <note>catalytic</note>
    </ligand>
</feature>
<keyword evidence="2 7" id="KW-0223">Dioxygenase</keyword>
<evidence type="ECO:0000256" key="3">
    <source>
        <dbReference type="ARBA" id="ARBA00023002"/>
    </source>
</evidence>
<dbReference type="Proteomes" id="UP000467240">
    <property type="component" value="Unassembled WGS sequence"/>
</dbReference>
<dbReference type="PANTHER" id="PTHR16557:SF2">
    <property type="entry name" value="NUCLEIC ACID DIOXYGENASE ALKBH1"/>
    <property type="match status" value="1"/>
</dbReference>
<dbReference type="GO" id="GO:0008198">
    <property type="term" value="F:ferrous iron binding"/>
    <property type="evidence" value="ECO:0007669"/>
    <property type="project" value="TreeGrafter"/>
</dbReference>
<protein>
    <submittedName>
        <fullName evidence="7">Alpha-ketoglutarate-dependent dioxygenase AlkB</fullName>
    </submittedName>
</protein>
<dbReference type="GO" id="GO:0035513">
    <property type="term" value="P:oxidative RNA demethylation"/>
    <property type="evidence" value="ECO:0007669"/>
    <property type="project" value="TreeGrafter"/>
</dbReference>
<feature type="binding site" evidence="5">
    <location>
        <position position="190"/>
    </location>
    <ligand>
        <name>Fe cation</name>
        <dbReference type="ChEBI" id="CHEBI:24875"/>
        <note>catalytic</note>
    </ligand>
</feature>
<sequence length="222" mass="24061">MTQLFGDDAFERVPRVLAPGATWVPDWLDVEQQAWIVRRFAEWADGPVPIRHPRVGAHEMSVRNVCLGRHWRPGGYSRVADDVNGRAVLPVPDWLVRLGRRAIAATGDAETAASYTPDAVLANYYDLDAHMGMHQDRDEPSGAPVVSISIGDSCTFRFGNTAGRGRPYEDIRLASGDLFVFGGPARLAFHGVVRIHPGTAPSGIGLASGRINLTLRSTGLAP</sequence>
<dbReference type="Gene3D" id="2.60.120.590">
    <property type="entry name" value="Alpha-ketoglutarate-dependent dioxygenase AlkB-like"/>
    <property type="match status" value="1"/>
</dbReference>
<dbReference type="PROSITE" id="PS51471">
    <property type="entry name" value="FE2OG_OXY"/>
    <property type="match status" value="1"/>
</dbReference>
<gene>
    <name evidence="7" type="ORF">F8O01_02745</name>
</gene>
<dbReference type="OrthoDB" id="9796932at2"/>
<reference evidence="7 8" key="1">
    <citation type="submission" date="2019-09" db="EMBL/GenBank/DDBJ databases">
        <title>Phylogeny of genus Pseudoclavibacter and closely related genus.</title>
        <authorList>
            <person name="Li Y."/>
        </authorList>
    </citation>
    <scope>NUCLEOTIDE SEQUENCE [LARGE SCALE GENOMIC DNA]</scope>
    <source>
        <strain evidence="7 8">DSM 23821</strain>
    </source>
</reference>
<keyword evidence="8" id="KW-1185">Reference proteome</keyword>
<name>A0A7J5C0K7_9MICO</name>
<evidence type="ECO:0000256" key="2">
    <source>
        <dbReference type="ARBA" id="ARBA00022964"/>
    </source>
</evidence>
<dbReference type="GO" id="GO:0035515">
    <property type="term" value="F:oxidative RNA demethylase activity"/>
    <property type="evidence" value="ECO:0007669"/>
    <property type="project" value="TreeGrafter"/>
</dbReference>
<evidence type="ECO:0000256" key="1">
    <source>
        <dbReference type="ARBA" id="ARBA00022723"/>
    </source>
</evidence>
<evidence type="ECO:0000313" key="7">
    <source>
        <dbReference type="EMBL" id="KAB1660266.1"/>
    </source>
</evidence>
<comment type="cofactor">
    <cofactor evidence="5">
        <name>Fe(2+)</name>
        <dbReference type="ChEBI" id="CHEBI:29033"/>
    </cofactor>
    <text evidence="5">Binds 1 Fe(2+) ion per subunit.</text>
</comment>
<evidence type="ECO:0000256" key="4">
    <source>
        <dbReference type="ARBA" id="ARBA00023004"/>
    </source>
</evidence>
<dbReference type="Pfam" id="PF13532">
    <property type="entry name" value="2OG-FeII_Oxy_2"/>
    <property type="match status" value="1"/>
</dbReference>
<dbReference type="PANTHER" id="PTHR16557">
    <property type="entry name" value="ALKYLATED DNA REPAIR PROTEIN ALKB-RELATED"/>
    <property type="match status" value="1"/>
</dbReference>